<name>W6MHM0_9ASCO</name>
<evidence type="ECO:0000313" key="7">
    <source>
        <dbReference type="EMBL" id="CDK25243.1"/>
    </source>
</evidence>
<proteinExistence type="inferred from homology"/>
<dbReference type="RefSeq" id="XP_022457255.1">
    <property type="nucleotide sequence ID" value="XM_022605825.1"/>
</dbReference>
<dbReference type="GeneID" id="34518643"/>
<gene>
    <name evidence="7" type="ORF">KUCA_T00001210001</name>
</gene>
<dbReference type="PANTHER" id="PTHR11952">
    <property type="entry name" value="UDP- GLUCOSE PYROPHOSPHORYLASE"/>
    <property type="match status" value="1"/>
</dbReference>
<dbReference type="PANTHER" id="PTHR11952:SF2">
    <property type="entry name" value="LD24639P"/>
    <property type="match status" value="1"/>
</dbReference>
<dbReference type="InterPro" id="IPR029044">
    <property type="entry name" value="Nucleotide-diphossugar_trans"/>
</dbReference>
<comment type="catalytic activity">
    <reaction evidence="6">
        <text>N-acetyl-alpha-D-glucosamine 1-phosphate + UTP + H(+) = UDP-N-acetyl-alpha-D-glucosamine + diphosphate</text>
        <dbReference type="Rhea" id="RHEA:13509"/>
        <dbReference type="ChEBI" id="CHEBI:15378"/>
        <dbReference type="ChEBI" id="CHEBI:33019"/>
        <dbReference type="ChEBI" id="CHEBI:46398"/>
        <dbReference type="ChEBI" id="CHEBI:57705"/>
        <dbReference type="ChEBI" id="CHEBI:57776"/>
        <dbReference type="EC" id="2.7.7.23"/>
    </reaction>
</comment>
<evidence type="ECO:0000256" key="2">
    <source>
        <dbReference type="ARBA" id="ARBA00010401"/>
    </source>
</evidence>
<organism evidence="7 8">
    <name type="scientific">Kuraishia capsulata CBS 1993</name>
    <dbReference type="NCBI Taxonomy" id="1382522"/>
    <lineage>
        <taxon>Eukaryota</taxon>
        <taxon>Fungi</taxon>
        <taxon>Dikarya</taxon>
        <taxon>Ascomycota</taxon>
        <taxon>Saccharomycotina</taxon>
        <taxon>Pichiomycetes</taxon>
        <taxon>Pichiales</taxon>
        <taxon>Pichiaceae</taxon>
        <taxon>Kuraishia</taxon>
    </lineage>
</organism>
<dbReference type="GO" id="GO:0003977">
    <property type="term" value="F:UDP-N-acetylglucosamine diphosphorylase activity"/>
    <property type="evidence" value="ECO:0007669"/>
    <property type="project" value="UniProtKB-EC"/>
</dbReference>
<evidence type="ECO:0000256" key="6">
    <source>
        <dbReference type="ARBA" id="ARBA00048493"/>
    </source>
</evidence>
<accession>W6MHM0</accession>
<keyword evidence="5" id="KW-0548">Nucleotidyltransferase</keyword>
<evidence type="ECO:0000256" key="4">
    <source>
        <dbReference type="ARBA" id="ARBA00022679"/>
    </source>
</evidence>
<sequence>MIMTSIKDQFIDADQPHLFQFWEKLTQEDQALFLEQLSKYPNPRLLCNTVKQAIQLNAESTSGGSSKNASPLPESSCVSILEETASDLKKWEDQGFELFHKGQAAIVLMAGGQGTRLGSENPKGCYDIGLPSNKPVFQIQAERILKLQQLTDEKYSTTGTVIPWYIMTSGATRATTEKFFNSHNYFGLQRENVVFFDQGFLPCFSMDGSKILMKDQHNICEAPDGNGGLYKSMYDSGVLQDFQQRGIKHIHMYCVDNVLVKVGDPVFLGWASSQKYDIATKVVRKRSAHESVGLIVLDRDLNAPSVIEYSEISKELSEKVDEDTGKLHLRAANIVNHYYNVDVLNRMIPEWISSQDFLPFHIAKKRIASLDFKTGELVKPVEPNGVKLEQFIFDVFPSITLEKFGCMEVCRDSEFSPLKNAPGAANDTPQTCLSSILNRSTKWVLENGGLLESPDAQVEVSPLTSYNGEGLEFVRGKVFKNGECI</sequence>
<dbReference type="CDD" id="cd04193">
    <property type="entry name" value="UDPGlcNAc_PPase"/>
    <property type="match status" value="1"/>
</dbReference>
<keyword evidence="8" id="KW-1185">Reference proteome</keyword>
<dbReference type="HOGENOM" id="CLU_025603_1_1_1"/>
<evidence type="ECO:0000256" key="5">
    <source>
        <dbReference type="ARBA" id="ARBA00022695"/>
    </source>
</evidence>
<dbReference type="GO" id="GO:0006048">
    <property type="term" value="P:UDP-N-acetylglucosamine biosynthetic process"/>
    <property type="evidence" value="ECO:0007669"/>
    <property type="project" value="EnsemblFungi"/>
</dbReference>
<comment type="pathway">
    <text evidence="1">Nucleotide-sugar biosynthesis; UDP-N-acetyl-alpha-D-glucosamine biosynthesis; UDP-N-acetyl-alpha-D-glucosamine from N-acetyl-alpha-D-glucosamine 1-phosphate: step 1/1.</text>
</comment>
<evidence type="ECO:0000313" key="8">
    <source>
        <dbReference type="Proteomes" id="UP000019384"/>
    </source>
</evidence>
<evidence type="ECO:0000256" key="3">
    <source>
        <dbReference type="ARBA" id="ARBA00012457"/>
    </source>
</evidence>
<keyword evidence="4" id="KW-0808">Transferase</keyword>
<dbReference type="InterPro" id="IPR002618">
    <property type="entry name" value="UDPGP_fam"/>
</dbReference>
<dbReference type="EMBL" id="HG793125">
    <property type="protein sequence ID" value="CDK25243.1"/>
    <property type="molecule type" value="Genomic_DNA"/>
</dbReference>
<comment type="similarity">
    <text evidence="2">Belongs to the UDPGP type 1 family.</text>
</comment>
<dbReference type="EC" id="2.7.7.23" evidence="3"/>
<dbReference type="InterPro" id="IPR039741">
    <property type="entry name" value="UDP-sugar_pyrophosphorylase"/>
</dbReference>
<dbReference type="STRING" id="1382522.W6MHM0"/>
<protein>
    <recommendedName>
        <fullName evidence="3">UDP-N-acetylglucosamine diphosphorylase</fullName>
        <ecNumber evidence="3">2.7.7.23</ecNumber>
    </recommendedName>
</protein>
<dbReference type="Pfam" id="PF01704">
    <property type="entry name" value="UDPGP"/>
    <property type="match status" value="1"/>
</dbReference>
<reference evidence="7" key="1">
    <citation type="submission" date="2013-12" db="EMBL/GenBank/DDBJ databases">
        <authorList>
            <person name="Genoscope - CEA"/>
        </authorList>
    </citation>
    <scope>NUCLEOTIDE SEQUENCE</scope>
    <source>
        <strain evidence="7">CBS 1993</strain>
    </source>
</reference>
<dbReference type="SUPFAM" id="SSF53448">
    <property type="entry name" value="Nucleotide-diphospho-sugar transferases"/>
    <property type="match status" value="1"/>
</dbReference>
<evidence type="ECO:0000256" key="1">
    <source>
        <dbReference type="ARBA" id="ARBA00005208"/>
    </source>
</evidence>
<dbReference type="AlphaFoldDB" id="W6MHM0"/>
<dbReference type="Gene3D" id="3.90.550.10">
    <property type="entry name" value="Spore Coat Polysaccharide Biosynthesis Protein SpsA, Chain A"/>
    <property type="match status" value="1"/>
</dbReference>
<dbReference type="Proteomes" id="UP000019384">
    <property type="component" value="Unassembled WGS sequence"/>
</dbReference>
<dbReference type="FunFam" id="3.90.550.10:FF:000075">
    <property type="entry name" value="Probable UDP-N-acetylglucosamine pyrophosphorylase"/>
    <property type="match status" value="1"/>
</dbReference>
<reference evidence="7" key="2">
    <citation type="submission" date="2014-02" db="EMBL/GenBank/DDBJ databases">
        <title>Complete DNA sequence of /Kuraishia capsulata/ illustrates novel genomic features among budding yeasts (/Saccharomycotina/).</title>
        <authorList>
            <person name="Morales L."/>
            <person name="Noel B."/>
            <person name="Porcel B."/>
            <person name="Marcet-Houben M."/>
            <person name="Hullo M-F."/>
            <person name="Sacerdot C."/>
            <person name="Tekaia F."/>
            <person name="Leh-Louis V."/>
            <person name="Despons L."/>
            <person name="Khanna V."/>
            <person name="Aury J-M."/>
            <person name="Barbe V."/>
            <person name="Couloux A."/>
            <person name="Labadie K."/>
            <person name="Pelletier E."/>
            <person name="Souciet J-L."/>
            <person name="Boekhout T."/>
            <person name="Gabaldon T."/>
            <person name="Wincker P."/>
            <person name="Dujon B."/>
        </authorList>
    </citation>
    <scope>NUCLEOTIDE SEQUENCE</scope>
    <source>
        <strain evidence="7">CBS 1993</strain>
    </source>
</reference>
<dbReference type="OrthoDB" id="532420at2759"/>